<sequence>MGIILNASKSKEIVDRPKR</sequence>
<accession>A0A1R3GUJ0</accession>
<gene>
    <name evidence="1" type="ORF">CCACVL1_23285</name>
</gene>
<reference evidence="1 2" key="1">
    <citation type="submission" date="2013-09" db="EMBL/GenBank/DDBJ databases">
        <title>Corchorus capsularis genome sequencing.</title>
        <authorList>
            <person name="Alam M."/>
            <person name="Haque M.S."/>
            <person name="Islam M.S."/>
            <person name="Emdad E.M."/>
            <person name="Islam M.M."/>
            <person name="Ahmed B."/>
            <person name="Halim A."/>
            <person name="Hossen Q.M.M."/>
            <person name="Hossain M.Z."/>
            <person name="Ahmed R."/>
            <person name="Khan M.M."/>
            <person name="Islam R."/>
            <person name="Rashid M.M."/>
            <person name="Khan S.A."/>
            <person name="Rahman M.S."/>
            <person name="Alam M."/>
        </authorList>
    </citation>
    <scope>NUCLEOTIDE SEQUENCE [LARGE SCALE GENOMIC DNA]</scope>
    <source>
        <strain evidence="2">cv. CVL-1</strain>
        <tissue evidence="1">Whole seedling</tissue>
    </source>
</reference>
<comment type="caution">
    <text evidence="1">The sequence shown here is derived from an EMBL/GenBank/DDBJ whole genome shotgun (WGS) entry which is preliminary data.</text>
</comment>
<proteinExistence type="predicted"/>
<name>A0A1R3GUJ0_COCAP</name>
<organism evidence="1 2">
    <name type="scientific">Corchorus capsularis</name>
    <name type="common">Jute</name>
    <dbReference type="NCBI Taxonomy" id="210143"/>
    <lineage>
        <taxon>Eukaryota</taxon>
        <taxon>Viridiplantae</taxon>
        <taxon>Streptophyta</taxon>
        <taxon>Embryophyta</taxon>
        <taxon>Tracheophyta</taxon>
        <taxon>Spermatophyta</taxon>
        <taxon>Magnoliopsida</taxon>
        <taxon>eudicotyledons</taxon>
        <taxon>Gunneridae</taxon>
        <taxon>Pentapetalae</taxon>
        <taxon>rosids</taxon>
        <taxon>malvids</taxon>
        <taxon>Malvales</taxon>
        <taxon>Malvaceae</taxon>
        <taxon>Grewioideae</taxon>
        <taxon>Apeibeae</taxon>
        <taxon>Corchorus</taxon>
    </lineage>
</organism>
<evidence type="ECO:0000313" key="1">
    <source>
        <dbReference type="EMBL" id="OMO61753.1"/>
    </source>
</evidence>
<dbReference type="AlphaFoldDB" id="A0A1R3GUJ0"/>
<protein>
    <submittedName>
        <fullName evidence="1">Uncharacterized protein</fullName>
    </submittedName>
</protein>
<dbReference type="EMBL" id="AWWV01013397">
    <property type="protein sequence ID" value="OMO61753.1"/>
    <property type="molecule type" value="Genomic_DNA"/>
</dbReference>
<dbReference type="Proteomes" id="UP000188268">
    <property type="component" value="Unassembled WGS sequence"/>
</dbReference>
<keyword evidence="2" id="KW-1185">Reference proteome</keyword>
<evidence type="ECO:0000313" key="2">
    <source>
        <dbReference type="Proteomes" id="UP000188268"/>
    </source>
</evidence>